<dbReference type="Gene3D" id="3.40.50.12780">
    <property type="entry name" value="N-terminal domain of ligase-like"/>
    <property type="match status" value="1"/>
</dbReference>
<proteinExistence type="inferred from homology"/>
<name>A0A7S7NN56_PALFE</name>
<dbReference type="KEGG" id="pfer:IRI77_27950"/>
<evidence type="ECO:0000256" key="2">
    <source>
        <dbReference type="ARBA" id="ARBA00022598"/>
    </source>
</evidence>
<dbReference type="Gene3D" id="3.30.300.30">
    <property type="match status" value="1"/>
</dbReference>
<evidence type="ECO:0000256" key="1">
    <source>
        <dbReference type="ARBA" id="ARBA00006432"/>
    </source>
</evidence>
<feature type="domain" description="AMP-dependent synthetase/ligase" evidence="3">
    <location>
        <begin position="37"/>
        <end position="395"/>
    </location>
</feature>
<dbReference type="CDD" id="cd05917">
    <property type="entry name" value="FACL_like_2"/>
    <property type="match status" value="1"/>
</dbReference>
<feature type="domain" description="AMP-binding enzyme C-terminal" evidence="4">
    <location>
        <begin position="447"/>
        <end position="522"/>
    </location>
</feature>
<dbReference type="PANTHER" id="PTHR43201:SF5">
    <property type="entry name" value="MEDIUM-CHAIN ACYL-COA LIGASE ACSF2, MITOCHONDRIAL"/>
    <property type="match status" value="1"/>
</dbReference>
<dbReference type="InterPro" id="IPR020845">
    <property type="entry name" value="AMP-binding_CS"/>
</dbReference>
<dbReference type="RefSeq" id="WP_194448264.1">
    <property type="nucleotide sequence ID" value="NZ_CP063849.1"/>
</dbReference>
<dbReference type="InterPro" id="IPR042099">
    <property type="entry name" value="ANL_N_sf"/>
</dbReference>
<keyword evidence="6" id="KW-1185">Reference proteome</keyword>
<organism evidence="5 6">
    <name type="scientific">Paludibaculum fermentans</name>
    <dbReference type="NCBI Taxonomy" id="1473598"/>
    <lineage>
        <taxon>Bacteria</taxon>
        <taxon>Pseudomonadati</taxon>
        <taxon>Acidobacteriota</taxon>
        <taxon>Terriglobia</taxon>
        <taxon>Bryobacterales</taxon>
        <taxon>Bryobacteraceae</taxon>
        <taxon>Paludibaculum</taxon>
    </lineage>
</organism>
<evidence type="ECO:0000313" key="5">
    <source>
        <dbReference type="EMBL" id="QOY86595.1"/>
    </source>
</evidence>
<dbReference type="InterPro" id="IPR000873">
    <property type="entry name" value="AMP-dep_synth/lig_dom"/>
</dbReference>
<gene>
    <name evidence="5" type="ORF">IRI77_27950</name>
</gene>
<protein>
    <submittedName>
        <fullName evidence="5">AMP-binding protein</fullName>
    </submittedName>
</protein>
<evidence type="ECO:0000259" key="4">
    <source>
        <dbReference type="Pfam" id="PF13193"/>
    </source>
</evidence>
<accession>A0A7S7NN56</accession>
<dbReference type="PROSITE" id="PS00455">
    <property type="entry name" value="AMP_BINDING"/>
    <property type="match status" value="1"/>
</dbReference>
<dbReference type="PANTHER" id="PTHR43201">
    <property type="entry name" value="ACYL-COA SYNTHETASE"/>
    <property type="match status" value="1"/>
</dbReference>
<dbReference type="EMBL" id="CP063849">
    <property type="protein sequence ID" value="QOY86595.1"/>
    <property type="molecule type" value="Genomic_DNA"/>
</dbReference>
<keyword evidence="2" id="KW-0436">Ligase</keyword>
<evidence type="ECO:0000259" key="3">
    <source>
        <dbReference type="Pfam" id="PF00501"/>
    </source>
</evidence>
<sequence>MTSTTMECDLRSYTHGPDAEVWERSIGEVLQSTRQACGNHLALVSRHQGLRYTWDELIHEAERVGAGLFALGLNPGDRVGVWSTNCAEWVLLQYACALSGLVMVNVNPAYRSHELRYVLKKSRIRVLFLHESDARANYRAILAESVAGVECELERALYLGTRDWQAMLDAGEAFQAPLILPGDVANIQYTSGTTGSPKGVLLSHRNLINNGRFIGERLGASELDRICLPVPLYHCFGCVIGTQVAAATGAAIVLPAATFDVVKTLEAIEAERATALYGVPTMFIAELAHPEFSRFDLSSLRTGVMAGAPCPIEVMRRVIDEMHCPQITICYGQTESSPVSTMSSIDDPLELRCTTVGRAMPATQVKIVDPSSGATLPAGEPGELCTRGYLVMRGYDGDDAATAKVIDADGWLHSGDLAVMRPDGCFRMAGRLKDMILRGGENIYPREIEEFLYTHPKVAEAQVVGLPDARLGEAVLAWVRLKPGVTATEEEIRSYCEGKIAYFKIPAYLRFVDEFPLTVTGKVQKFRIRELEIEERGLAHLTRTQTA</sequence>
<dbReference type="SUPFAM" id="SSF56801">
    <property type="entry name" value="Acetyl-CoA synthetase-like"/>
    <property type="match status" value="1"/>
</dbReference>
<dbReference type="GO" id="GO:0031956">
    <property type="term" value="F:medium-chain fatty acid-CoA ligase activity"/>
    <property type="evidence" value="ECO:0007669"/>
    <property type="project" value="TreeGrafter"/>
</dbReference>
<dbReference type="InterPro" id="IPR045851">
    <property type="entry name" value="AMP-bd_C_sf"/>
</dbReference>
<dbReference type="InterPro" id="IPR025110">
    <property type="entry name" value="AMP-bd_C"/>
</dbReference>
<dbReference type="Pfam" id="PF13193">
    <property type="entry name" value="AMP-binding_C"/>
    <property type="match status" value="1"/>
</dbReference>
<dbReference type="Proteomes" id="UP000593892">
    <property type="component" value="Chromosome"/>
</dbReference>
<dbReference type="Pfam" id="PF00501">
    <property type="entry name" value="AMP-binding"/>
    <property type="match status" value="1"/>
</dbReference>
<dbReference type="AlphaFoldDB" id="A0A7S7NN56"/>
<dbReference type="GO" id="GO:0006631">
    <property type="term" value="P:fatty acid metabolic process"/>
    <property type="evidence" value="ECO:0007669"/>
    <property type="project" value="TreeGrafter"/>
</dbReference>
<dbReference type="FunFam" id="3.30.300.30:FF:000008">
    <property type="entry name" value="2,3-dihydroxybenzoate-AMP ligase"/>
    <property type="match status" value="1"/>
</dbReference>
<evidence type="ECO:0000313" key="6">
    <source>
        <dbReference type="Proteomes" id="UP000593892"/>
    </source>
</evidence>
<comment type="similarity">
    <text evidence="1">Belongs to the ATP-dependent AMP-binding enzyme family.</text>
</comment>
<reference evidence="5 6" key="1">
    <citation type="submission" date="2020-10" db="EMBL/GenBank/DDBJ databases">
        <title>Complete genome sequence of Paludibaculum fermentans P105T, a facultatively anaerobic acidobacterium capable of dissimilatory Fe(III) reduction.</title>
        <authorList>
            <person name="Dedysh S.N."/>
            <person name="Beletsky A.V."/>
            <person name="Kulichevskaya I.S."/>
            <person name="Mardanov A.V."/>
            <person name="Ravin N.V."/>
        </authorList>
    </citation>
    <scope>NUCLEOTIDE SEQUENCE [LARGE SCALE GENOMIC DNA]</scope>
    <source>
        <strain evidence="5 6">P105</strain>
    </source>
</reference>